<reference evidence="6 7" key="1">
    <citation type="submission" date="2022-06" db="EMBL/GenBank/DDBJ databases">
        <title>Genomic Encyclopedia of Archaeal and Bacterial Type Strains, Phase II (KMG-II): from individual species to whole genera.</title>
        <authorList>
            <person name="Goeker M."/>
        </authorList>
    </citation>
    <scope>NUCLEOTIDE SEQUENCE [LARGE SCALE GENOMIC DNA]</scope>
    <source>
        <strain evidence="6 7">DSM 40477</strain>
    </source>
</reference>
<keyword evidence="7" id="KW-1185">Reference proteome</keyword>
<evidence type="ECO:0000256" key="3">
    <source>
        <dbReference type="ARBA" id="ARBA00023163"/>
    </source>
</evidence>
<dbReference type="Gene3D" id="1.10.10.10">
    <property type="entry name" value="Winged helix-like DNA-binding domain superfamily/Winged helix DNA-binding domain"/>
    <property type="match status" value="1"/>
</dbReference>
<feature type="region of interest" description="Disordered" evidence="4">
    <location>
        <begin position="17"/>
        <end position="53"/>
    </location>
</feature>
<dbReference type="CDD" id="cd00090">
    <property type="entry name" value="HTH_ARSR"/>
    <property type="match status" value="1"/>
</dbReference>
<dbReference type="SUPFAM" id="SSF46785">
    <property type="entry name" value="Winged helix' DNA-binding domain"/>
    <property type="match status" value="1"/>
</dbReference>
<feature type="domain" description="HTH marR-type" evidence="5">
    <location>
        <begin position="75"/>
        <end position="210"/>
    </location>
</feature>
<dbReference type="GO" id="GO:0003677">
    <property type="term" value="F:DNA binding"/>
    <property type="evidence" value="ECO:0007669"/>
    <property type="project" value="UniProtKB-KW"/>
</dbReference>
<dbReference type="PRINTS" id="PR00598">
    <property type="entry name" value="HTHMARR"/>
</dbReference>
<protein>
    <submittedName>
        <fullName evidence="6">DNA-binding transcriptional regulator, MarR family</fullName>
    </submittedName>
</protein>
<evidence type="ECO:0000313" key="6">
    <source>
        <dbReference type="EMBL" id="MCP2258093.1"/>
    </source>
</evidence>
<evidence type="ECO:0000256" key="1">
    <source>
        <dbReference type="ARBA" id="ARBA00023015"/>
    </source>
</evidence>
<dbReference type="SMART" id="SM00347">
    <property type="entry name" value="HTH_MARR"/>
    <property type="match status" value="1"/>
</dbReference>
<sequence>MWAHGCLDVKKLDAVQNGNVREGVNGDPGPAPQGQEPAGTGQQRGRRRRQSPFEDAVAAIIEQWRRERPDLDPSPIGVVGRLGRLAVLIDRGLAQNFARFDLSGWEFDVLAALRRSGEPFRLTVGRLQSTMMISSGTMTHRLDRLEKRGLVERAPDPTDRRGVLVQLTAGGREVVDEAVVAHLDRERQLLSGLDESGQRQLADLLRRLLVHLGDTPTSTQA</sequence>
<keyword evidence="1" id="KW-0805">Transcription regulation</keyword>
<comment type="caution">
    <text evidence="6">The sequence shown here is derived from an EMBL/GenBank/DDBJ whole genome shotgun (WGS) entry which is preliminary data.</text>
</comment>
<dbReference type="Proteomes" id="UP001205311">
    <property type="component" value="Unassembled WGS sequence"/>
</dbReference>
<gene>
    <name evidence="6" type="ORF">LX15_001780</name>
</gene>
<organism evidence="6 7">
    <name type="scientific">Streptoalloteichus tenebrarius (strain ATCC 17920 / DSM 40477 / JCM 4838 / CBS 697.72 / NBRC 16177 / NCIMB 11028 / NRRL B-12390 / A12253. 1 / ISP 5477)</name>
    <name type="common">Streptomyces tenebrarius</name>
    <dbReference type="NCBI Taxonomy" id="1933"/>
    <lineage>
        <taxon>Bacteria</taxon>
        <taxon>Bacillati</taxon>
        <taxon>Actinomycetota</taxon>
        <taxon>Actinomycetes</taxon>
        <taxon>Pseudonocardiales</taxon>
        <taxon>Pseudonocardiaceae</taxon>
        <taxon>Streptoalloteichus</taxon>
    </lineage>
</organism>
<dbReference type="PANTHER" id="PTHR42756:SF1">
    <property type="entry name" value="TRANSCRIPTIONAL REPRESSOR OF EMRAB OPERON"/>
    <property type="match status" value="1"/>
</dbReference>
<evidence type="ECO:0000256" key="2">
    <source>
        <dbReference type="ARBA" id="ARBA00023125"/>
    </source>
</evidence>
<dbReference type="InterPro" id="IPR011991">
    <property type="entry name" value="ArsR-like_HTH"/>
</dbReference>
<proteinExistence type="predicted"/>
<keyword evidence="2 6" id="KW-0238">DNA-binding</keyword>
<dbReference type="EMBL" id="JAMTCP010000006">
    <property type="protein sequence ID" value="MCP2258093.1"/>
    <property type="molecule type" value="Genomic_DNA"/>
</dbReference>
<feature type="compositionally biased region" description="Low complexity" evidence="4">
    <location>
        <begin position="32"/>
        <end position="43"/>
    </location>
</feature>
<evidence type="ECO:0000259" key="5">
    <source>
        <dbReference type="PROSITE" id="PS50995"/>
    </source>
</evidence>
<accession>A0ABT1HRG1</accession>
<keyword evidence="3" id="KW-0804">Transcription</keyword>
<dbReference type="InterPro" id="IPR036390">
    <property type="entry name" value="WH_DNA-bd_sf"/>
</dbReference>
<name>A0ABT1HRG1_STRSD</name>
<dbReference type="InterPro" id="IPR000835">
    <property type="entry name" value="HTH_MarR-typ"/>
</dbReference>
<evidence type="ECO:0000313" key="7">
    <source>
        <dbReference type="Proteomes" id="UP001205311"/>
    </source>
</evidence>
<dbReference type="InterPro" id="IPR036388">
    <property type="entry name" value="WH-like_DNA-bd_sf"/>
</dbReference>
<evidence type="ECO:0000256" key="4">
    <source>
        <dbReference type="SAM" id="MobiDB-lite"/>
    </source>
</evidence>
<dbReference type="PROSITE" id="PS50995">
    <property type="entry name" value="HTH_MARR_2"/>
    <property type="match status" value="1"/>
</dbReference>
<dbReference type="PANTHER" id="PTHR42756">
    <property type="entry name" value="TRANSCRIPTIONAL REGULATOR, MARR"/>
    <property type="match status" value="1"/>
</dbReference>
<dbReference type="Pfam" id="PF12802">
    <property type="entry name" value="MarR_2"/>
    <property type="match status" value="1"/>
</dbReference>